<dbReference type="PROSITE" id="PS00211">
    <property type="entry name" value="ABC_TRANSPORTER_1"/>
    <property type="match status" value="1"/>
</dbReference>
<evidence type="ECO:0000256" key="8">
    <source>
        <dbReference type="ARBA" id="ARBA00023136"/>
    </source>
</evidence>
<dbReference type="InterPro" id="IPR027417">
    <property type="entry name" value="P-loop_NTPase"/>
</dbReference>
<evidence type="ECO:0000256" key="5">
    <source>
        <dbReference type="ARBA" id="ARBA00022741"/>
    </source>
</evidence>
<dbReference type="PANTHER" id="PTHR43553:SF24">
    <property type="entry name" value="ENERGY-COUPLING FACTOR TRANSPORTER ATP-BINDING PROTEIN ECFA1"/>
    <property type="match status" value="1"/>
</dbReference>
<proteinExistence type="inferred from homology"/>
<comment type="caution">
    <text evidence="10">The sequence shown here is derived from an EMBL/GenBank/DDBJ whole genome shotgun (WGS) entry which is preliminary data.</text>
</comment>
<keyword evidence="8" id="KW-0472">Membrane</keyword>
<comment type="similarity">
    <text evidence="2">Belongs to the ABC transporter superfamily.</text>
</comment>
<dbReference type="Pfam" id="PF00005">
    <property type="entry name" value="ABC_tran"/>
    <property type="match status" value="1"/>
</dbReference>
<dbReference type="CDD" id="cd03225">
    <property type="entry name" value="ABC_cobalt_CbiO_domain1"/>
    <property type="match status" value="1"/>
</dbReference>
<keyword evidence="6" id="KW-0067">ATP-binding</keyword>
<dbReference type="InterPro" id="IPR015856">
    <property type="entry name" value="ABC_transpr_CbiO/EcfA_su"/>
</dbReference>
<dbReference type="PANTHER" id="PTHR43553">
    <property type="entry name" value="HEAVY METAL TRANSPORTER"/>
    <property type="match status" value="1"/>
</dbReference>
<dbReference type="PROSITE" id="PS50893">
    <property type="entry name" value="ABC_TRANSPORTER_2"/>
    <property type="match status" value="1"/>
</dbReference>
<evidence type="ECO:0000256" key="2">
    <source>
        <dbReference type="ARBA" id="ARBA00005417"/>
    </source>
</evidence>
<dbReference type="InterPro" id="IPR003439">
    <property type="entry name" value="ABC_transporter-like_ATP-bd"/>
</dbReference>
<dbReference type="GO" id="GO:0016887">
    <property type="term" value="F:ATP hydrolysis activity"/>
    <property type="evidence" value="ECO:0007669"/>
    <property type="project" value="InterPro"/>
</dbReference>
<accession>A0A3N0B1D1</accession>
<dbReference type="NCBIfam" id="TIGR04520">
    <property type="entry name" value="ECF_ATPase_1"/>
    <property type="match status" value="1"/>
</dbReference>
<dbReference type="RefSeq" id="WP_123192693.1">
    <property type="nucleotide sequence ID" value="NZ_QICD01000023.1"/>
</dbReference>
<evidence type="ECO:0000256" key="4">
    <source>
        <dbReference type="ARBA" id="ARBA00022475"/>
    </source>
</evidence>
<dbReference type="Proteomes" id="UP000278632">
    <property type="component" value="Unassembled WGS sequence"/>
</dbReference>
<name>A0A3N0B1D1_9ACTN</name>
<gene>
    <name evidence="10" type="ORF">DMP08_09685</name>
</gene>
<dbReference type="GO" id="GO:0042626">
    <property type="term" value="F:ATPase-coupled transmembrane transporter activity"/>
    <property type="evidence" value="ECO:0007669"/>
    <property type="project" value="TreeGrafter"/>
</dbReference>
<evidence type="ECO:0000313" key="10">
    <source>
        <dbReference type="EMBL" id="RNL40937.1"/>
    </source>
</evidence>
<keyword evidence="5" id="KW-0547">Nucleotide-binding</keyword>
<comment type="subcellular location">
    <subcellularLocation>
        <location evidence="1">Cell membrane</location>
    </subcellularLocation>
</comment>
<evidence type="ECO:0000256" key="7">
    <source>
        <dbReference type="ARBA" id="ARBA00022967"/>
    </source>
</evidence>
<dbReference type="Gene3D" id="3.40.50.300">
    <property type="entry name" value="P-loop containing nucleotide triphosphate hydrolases"/>
    <property type="match status" value="1"/>
</dbReference>
<dbReference type="GO" id="GO:0005524">
    <property type="term" value="F:ATP binding"/>
    <property type="evidence" value="ECO:0007669"/>
    <property type="project" value="UniProtKB-KW"/>
</dbReference>
<dbReference type="OrthoDB" id="9806471at2"/>
<evidence type="ECO:0000256" key="6">
    <source>
        <dbReference type="ARBA" id="ARBA00022840"/>
    </source>
</evidence>
<dbReference type="InterPro" id="IPR030947">
    <property type="entry name" value="EcfA_1"/>
</dbReference>
<dbReference type="InterPro" id="IPR003593">
    <property type="entry name" value="AAA+_ATPase"/>
</dbReference>
<dbReference type="SMART" id="SM00382">
    <property type="entry name" value="AAA"/>
    <property type="match status" value="1"/>
</dbReference>
<evidence type="ECO:0000256" key="1">
    <source>
        <dbReference type="ARBA" id="ARBA00004236"/>
    </source>
</evidence>
<evidence type="ECO:0000259" key="9">
    <source>
        <dbReference type="PROSITE" id="PS50893"/>
    </source>
</evidence>
<feature type="domain" description="ABC transporter" evidence="9">
    <location>
        <begin position="2"/>
        <end position="235"/>
    </location>
</feature>
<dbReference type="SUPFAM" id="SSF52540">
    <property type="entry name" value="P-loop containing nucleoside triphosphate hydrolases"/>
    <property type="match status" value="1"/>
</dbReference>
<sequence length="273" mass="29387">MIEFSKVGFTYDGEAFVLDGVDARIQQGEFVCVLGGNGSGKSTLAKHVNALLTPDEGCVTVLGRDTRDEHATYFIRSNAGMVFQNPDDQLVASLIENDVAFGPENLGVPTEELRQRVADALADAGLQGYDKRETAALSGGQKQRVAIAGVLAMEPDILVLDEATAMLDPRGRKGLMRVCHELHDRGMTIVMITHFMEEAAQADRVIVLENGRVACDGTPQEVLVRADLLESLNLDVPFAAALSLALKQRGVPVGMHVETEALKEELCALLSKA</sequence>
<dbReference type="FunFam" id="3.40.50.300:FF:000224">
    <property type="entry name" value="Energy-coupling factor transporter ATP-binding protein EcfA"/>
    <property type="match status" value="1"/>
</dbReference>
<keyword evidence="3" id="KW-0813">Transport</keyword>
<dbReference type="EMBL" id="QICD01000023">
    <property type="protein sequence ID" value="RNL40937.1"/>
    <property type="molecule type" value="Genomic_DNA"/>
</dbReference>
<organism evidence="10 11">
    <name type="scientific">Paraeggerthella hongkongensis</name>
    <dbReference type="NCBI Taxonomy" id="230658"/>
    <lineage>
        <taxon>Bacteria</taxon>
        <taxon>Bacillati</taxon>
        <taxon>Actinomycetota</taxon>
        <taxon>Coriobacteriia</taxon>
        <taxon>Eggerthellales</taxon>
        <taxon>Eggerthellaceae</taxon>
        <taxon>Paraeggerthella</taxon>
    </lineage>
</organism>
<keyword evidence="4" id="KW-1003">Cell membrane</keyword>
<dbReference type="InterPro" id="IPR017871">
    <property type="entry name" value="ABC_transporter-like_CS"/>
</dbReference>
<dbReference type="GO" id="GO:0043190">
    <property type="term" value="C:ATP-binding cassette (ABC) transporter complex"/>
    <property type="evidence" value="ECO:0007669"/>
    <property type="project" value="TreeGrafter"/>
</dbReference>
<dbReference type="AlphaFoldDB" id="A0A3N0B1D1"/>
<keyword evidence="11" id="KW-1185">Reference proteome</keyword>
<evidence type="ECO:0000256" key="3">
    <source>
        <dbReference type="ARBA" id="ARBA00022448"/>
    </source>
</evidence>
<protein>
    <submittedName>
        <fullName evidence="10">Energy-coupling factor transporter ATPase</fullName>
    </submittedName>
</protein>
<dbReference type="InterPro" id="IPR050095">
    <property type="entry name" value="ECF_ABC_transporter_ATP-bd"/>
</dbReference>
<reference evidence="11" key="1">
    <citation type="submission" date="2018-05" db="EMBL/GenBank/DDBJ databases">
        <title>Genome Sequencing of selected type strains of the family Eggerthellaceae.</title>
        <authorList>
            <person name="Danylec N."/>
            <person name="Stoll D.A."/>
            <person name="Doetsch A."/>
            <person name="Huch M."/>
        </authorList>
    </citation>
    <scope>NUCLEOTIDE SEQUENCE [LARGE SCALE GENOMIC DNA]</scope>
    <source>
        <strain evidence="11">DSM 16106</strain>
    </source>
</reference>
<keyword evidence="7" id="KW-1278">Translocase</keyword>
<evidence type="ECO:0000313" key="11">
    <source>
        <dbReference type="Proteomes" id="UP000278632"/>
    </source>
</evidence>